<dbReference type="Proteomes" id="UP000308891">
    <property type="component" value="Unassembled WGS sequence"/>
</dbReference>
<name>A0A4T0UPX0_9NEIS</name>
<organism evidence="1 2">
    <name type="scientific">Crenobacter intestini</name>
    <dbReference type="NCBI Taxonomy" id="2563443"/>
    <lineage>
        <taxon>Bacteria</taxon>
        <taxon>Pseudomonadati</taxon>
        <taxon>Pseudomonadota</taxon>
        <taxon>Betaproteobacteria</taxon>
        <taxon>Neisseriales</taxon>
        <taxon>Neisseriaceae</taxon>
        <taxon>Crenobacter</taxon>
    </lineage>
</organism>
<proteinExistence type="predicted"/>
<dbReference type="InterPro" id="IPR052555">
    <property type="entry name" value="dCTP_Pyrophosphatase"/>
</dbReference>
<dbReference type="InterPro" id="IPR025984">
    <property type="entry name" value="DCTPP"/>
</dbReference>
<dbReference type="PANTHER" id="PTHR46523">
    <property type="entry name" value="DCTP PYROPHOSPHATASE 1"/>
    <property type="match status" value="1"/>
</dbReference>
<dbReference type="CDD" id="cd11537">
    <property type="entry name" value="NTP-PPase_RS21-C6_like"/>
    <property type="match status" value="1"/>
</dbReference>
<dbReference type="AlphaFoldDB" id="A0A4T0UPX0"/>
<dbReference type="EMBL" id="STGJ01000013">
    <property type="protein sequence ID" value="TIC80571.1"/>
    <property type="molecule type" value="Genomic_DNA"/>
</dbReference>
<evidence type="ECO:0000313" key="1">
    <source>
        <dbReference type="EMBL" id="TIC80571.1"/>
    </source>
</evidence>
<dbReference type="PANTHER" id="PTHR46523:SF1">
    <property type="entry name" value="DCTP PYROPHOSPHATASE 1"/>
    <property type="match status" value="1"/>
</dbReference>
<sequence>MREDGEKGDAPLLEVSALCGALQRFADERDWQRFHTPRNLALALVGEVGELAEIFQWKTDAEAASIGDDPAAFEHLGEEIADVLLYLVRLAQVTGIDLPHVVADKLAKNAQKYPAPGLAGSQEA</sequence>
<dbReference type="SUPFAM" id="SSF101386">
    <property type="entry name" value="all-alpha NTP pyrophosphatases"/>
    <property type="match status" value="1"/>
</dbReference>
<dbReference type="GO" id="GO:0006253">
    <property type="term" value="P:dCTP catabolic process"/>
    <property type="evidence" value="ECO:0007669"/>
    <property type="project" value="TreeGrafter"/>
</dbReference>
<dbReference type="Gene3D" id="1.10.287.1080">
    <property type="entry name" value="MazG-like"/>
    <property type="match status" value="1"/>
</dbReference>
<gene>
    <name evidence="1" type="ORF">E5K04_12110</name>
</gene>
<comment type="caution">
    <text evidence="1">The sequence shown here is derived from an EMBL/GenBank/DDBJ whole genome shotgun (WGS) entry which is preliminary data.</text>
</comment>
<accession>A0A4T0UPX0</accession>
<dbReference type="RefSeq" id="WP_136554441.1">
    <property type="nucleotide sequence ID" value="NZ_STGJ01000013.1"/>
</dbReference>
<protein>
    <submittedName>
        <fullName evidence="1">Nucleotide pyrophosphohydrolase</fullName>
    </submittedName>
</protein>
<evidence type="ECO:0000313" key="2">
    <source>
        <dbReference type="Proteomes" id="UP000308891"/>
    </source>
</evidence>
<dbReference type="Pfam" id="PF12643">
    <property type="entry name" value="MazG-like"/>
    <property type="match status" value="1"/>
</dbReference>
<reference evidence="1 2" key="1">
    <citation type="submission" date="2019-04" db="EMBL/GenBank/DDBJ databases">
        <title>Crenobacter sp. nov.</title>
        <authorList>
            <person name="Shi S."/>
        </authorList>
    </citation>
    <scope>NUCLEOTIDE SEQUENCE [LARGE SCALE GENOMIC DNA]</scope>
    <source>
        <strain evidence="1 2">GY 70310</strain>
    </source>
</reference>
<dbReference type="OrthoDB" id="9791898at2"/>
<keyword evidence="1" id="KW-0378">Hydrolase</keyword>
<dbReference type="GO" id="GO:0005829">
    <property type="term" value="C:cytosol"/>
    <property type="evidence" value="ECO:0007669"/>
    <property type="project" value="TreeGrafter"/>
</dbReference>
<dbReference type="GO" id="GO:0047840">
    <property type="term" value="F:dCTP diphosphatase activity"/>
    <property type="evidence" value="ECO:0007669"/>
    <property type="project" value="TreeGrafter"/>
</dbReference>
<keyword evidence="2" id="KW-1185">Reference proteome</keyword>
<dbReference type="PIRSF" id="PIRSF029826">
    <property type="entry name" value="UCP029826_pph"/>
    <property type="match status" value="1"/>
</dbReference>
<dbReference type="GO" id="GO:0042262">
    <property type="term" value="P:DNA protection"/>
    <property type="evidence" value="ECO:0007669"/>
    <property type="project" value="TreeGrafter"/>
</dbReference>